<sequence length="96" mass="10791">MDQLSSVLNNISNDELVTMEREAKDYALSQGIGFKLKTNPLDTISMAPITLFPSPLPKNHFQTGKRLQPVINELSHKIAYNHHFLSESLAKTIQVD</sequence>
<dbReference type="SUPFAM" id="SSF56059">
    <property type="entry name" value="Glutathione synthetase ATP-binding domain-like"/>
    <property type="match status" value="1"/>
</dbReference>
<dbReference type="PANTHER" id="PTHR11130">
    <property type="entry name" value="GLUTATHIONE SYNTHETASE"/>
    <property type="match status" value="1"/>
</dbReference>
<dbReference type="AlphaFoldDB" id="A0A7R9MLY5"/>
<keyword evidence="2" id="KW-1185">Reference proteome</keyword>
<dbReference type="GO" id="GO:0043295">
    <property type="term" value="F:glutathione binding"/>
    <property type="evidence" value="ECO:0007669"/>
    <property type="project" value="TreeGrafter"/>
</dbReference>
<gene>
    <name evidence="1" type="ORF">ONB1V03_LOCUS19292</name>
</gene>
<dbReference type="GO" id="GO:0005524">
    <property type="term" value="F:ATP binding"/>
    <property type="evidence" value="ECO:0007669"/>
    <property type="project" value="InterPro"/>
</dbReference>
<dbReference type="GO" id="GO:0005829">
    <property type="term" value="C:cytosol"/>
    <property type="evidence" value="ECO:0007669"/>
    <property type="project" value="TreeGrafter"/>
</dbReference>
<protein>
    <submittedName>
        <fullName evidence="1">Uncharacterized protein</fullName>
    </submittedName>
</protein>
<dbReference type="InterPro" id="IPR005615">
    <property type="entry name" value="Glutathione_synthase"/>
</dbReference>
<dbReference type="OrthoDB" id="2020073at2759"/>
<reference evidence="1" key="1">
    <citation type="submission" date="2020-11" db="EMBL/GenBank/DDBJ databases">
        <authorList>
            <person name="Tran Van P."/>
        </authorList>
    </citation>
    <scope>NUCLEOTIDE SEQUENCE</scope>
</reference>
<dbReference type="GO" id="GO:0004363">
    <property type="term" value="F:glutathione synthase activity"/>
    <property type="evidence" value="ECO:0007669"/>
    <property type="project" value="InterPro"/>
</dbReference>
<dbReference type="Proteomes" id="UP000728032">
    <property type="component" value="Unassembled WGS sequence"/>
</dbReference>
<name>A0A7R9MLY5_9ACAR</name>
<dbReference type="EMBL" id="OC943949">
    <property type="protein sequence ID" value="CAD7662732.1"/>
    <property type="molecule type" value="Genomic_DNA"/>
</dbReference>
<dbReference type="EMBL" id="CAJPVJ010029124">
    <property type="protein sequence ID" value="CAG2179869.1"/>
    <property type="molecule type" value="Genomic_DNA"/>
</dbReference>
<organism evidence="1">
    <name type="scientific">Oppiella nova</name>
    <dbReference type="NCBI Taxonomy" id="334625"/>
    <lineage>
        <taxon>Eukaryota</taxon>
        <taxon>Metazoa</taxon>
        <taxon>Ecdysozoa</taxon>
        <taxon>Arthropoda</taxon>
        <taxon>Chelicerata</taxon>
        <taxon>Arachnida</taxon>
        <taxon>Acari</taxon>
        <taxon>Acariformes</taxon>
        <taxon>Sarcoptiformes</taxon>
        <taxon>Oribatida</taxon>
        <taxon>Brachypylina</taxon>
        <taxon>Oppioidea</taxon>
        <taxon>Oppiidae</taxon>
        <taxon>Oppiella</taxon>
    </lineage>
</organism>
<dbReference type="PANTHER" id="PTHR11130:SF0">
    <property type="entry name" value="GLUTATHIONE SYNTHETASE"/>
    <property type="match status" value="1"/>
</dbReference>
<evidence type="ECO:0000313" key="1">
    <source>
        <dbReference type="EMBL" id="CAD7662732.1"/>
    </source>
</evidence>
<evidence type="ECO:0000313" key="2">
    <source>
        <dbReference type="Proteomes" id="UP000728032"/>
    </source>
</evidence>
<accession>A0A7R9MLY5</accession>
<feature type="non-terminal residue" evidence="1">
    <location>
        <position position="96"/>
    </location>
</feature>
<proteinExistence type="predicted"/>
<dbReference type="Gene3D" id="3.30.1490.80">
    <property type="match status" value="1"/>
</dbReference>
<dbReference type="InterPro" id="IPR014049">
    <property type="entry name" value="Glutathione_synthase_N_euk"/>
</dbReference>
<dbReference type="Pfam" id="PF03917">
    <property type="entry name" value="GSH_synth_ATP"/>
    <property type="match status" value="1"/>
</dbReference>